<evidence type="ECO:0000313" key="2">
    <source>
        <dbReference type="EMBL" id="GAA4795293.1"/>
    </source>
</evidence>
<name>A0ABP9BGG9_9MICC</name>
<dbReference type="RefSeq" id="WP_345445850.1">
    <property type="nucleotide sequence ID" value="NZ_BAABKP010000002.1"/>
</dbReference>
<gene>
    <name evidence="2" type="ORF">GCM10023352_13080</name>
</gene>
<reference evidence="3" key="1">
    <citation type="journal article" date="2019" name="Int. J. Syst. Evol. Microbiol.">
        <title>The Global Catalogue of Microorganisms (GCM) 10K type strain sequencing project: providing services to taxonomists for standard genome sequencing and annotation.</title>
        <authorList>
            <consortium name="The Broad Institute Genomics Platform"/>
            <consortium name="The Broad Institute Genome Sequencing Center for Infectious Disease"/>
            <person name="Wu L."/>
            <person name="Ma J."/>
        </authorList>
    </citation>
    <scope>NUCLEOTIDE SEQUENCE [LARGE SCALE GENOMIC DNA]</scope>
    <source>
        <strain evidence="3">JCM 18541</strain>
    </source>
</reference>
<feature type="transmembrane region" description="Helical" evidence="1">
    <location>
        <begin position="198"/>
        <end position="216"/>
    </location>
</feature>
<dbReference type="Proteomes" id="UP001500187">
    <property type="component" value="Unassembled WGS sequence"/>
</dbReference>
<proteinExistence type="predicted"/>
<sequence>MSPQRESENNDNLQGEDLLAGERAGGFFGLNDEDELEETRGPILPKLIAAGLMLLVSLIALLLLVSGVRTYSEARENEGYENKSWVIQGTLEDLTKDLQGDKNVGIYAGALPDDEAMNDKTFVSDVADSVSVDPNQGVKFRGSQTGRVKSDFPEKVDALLVENADGNLTVARTGETGTLVPVTESTVGSQKANAMFKLGGAILVFGAGVVGTFFIIRKKKEEV</sequence>
<keyword evidence="3" id="KW-1185">Reference proteome</keyword>
<keyword evidence="1" id="KW-1133">Transmembrane helix</keyword>
<evidence type="ECO:0000256" key="1">
    <source>
        <dbReference type="SAM" id="Phobius"/>
    </source>
</evidence>
<organism evidence="2 3">
    <name type="scientific">Rothia endophytica</name>
    <dbReference type="NCBI Taxonomy" id="1324766"/>
    <lineage>
        <taxon>Bacteria</taxon>
        <taxon>Bacillati</taxon>
        <taxon>Actinomycetota</taxon>
        <taxon>Actinomycetes</taxon>
        <taxon>Micrococcales</taxon>
        <taxon>Micrococcaceae</taxon>
        <taxon>Rothia</taxon>
    </lineage>
</organism>
<evidence type="ECO:0000313" key="3">
    <source>
        <dbReference type="Proteomes" id="UP001500187"/>
    </source>
</evidence>
<comment type="caution">
    <text evidence="2">The sequence shown here is derived from an EMBL/GenBank/DDBJ whole genome shotgun (WGS) entry which is preliminary data.</text>
</comment>
<accession>A0ABP9BGG9</accession>
<keyword evidence="1" id="KW-0812">Transmembrane</keyword>
<keyword evidence="1" id="KW-0472">Membrane</keyword>
<protein>
    <submittedName>
        <fullName evidence="2">Uncharacterized protein</fullName>
    </submittedName>
</protein>
<feature type="transmembrane region" description="Helical" evidence="1">
    <location>
        <begin position="43"/>
        <end position="65"/>
    </location>
</feature>
<dbReference type="EMBL" id="BAABKP010000002">
    <property type="protein sequence ID" value="GAA4795293.1"/>
    <property type="molecule type" value="Genomic_DNA"/>
</dbReference>